<dbReference type="GO" id="GO:0003677">
    <property type="term" value="F:DNA binding"/>
    <property type="evidence" value="ECO:0007669"/>
    <property type="project" value="InterPro"/>
</dbReference>
<dbReference type="InterPro" id="IPR002941">
    <property type="entry name" value="DNA_methylase_N4/N6"/>
</dbReference>
<dbReference type="GO" id="GO:0008170">
    <property type="term" value="F:N-methyltransferase activity"/>
    <property type="evidence" value="ECO:0007669"/>
    <property type="project" value="InterPro"/>
</dbReference>
<dbReference type="AlphaFoldDB" id="A0A2H6LDC0"/>
<evidence type="ECO:0000313" key="5">
    <source>
        <dbReference type="Proteomes" id="UP000236527"/>
    </source>
</evidence>
<reference evidence="5" key="1">
    <citation type="journal article" date="2018" name="Genome Announc.">
        <title>Draft Genome Sequence of the Nitrogen-Fixing and Hormogonia-Inducing Cyanobacterium Nostoc cycadae Strain WK-1, Isolated from the Coralloid Roots of Cycas revoluta.</title>
        <authorList>
            <person name="Kanesaki Y."/>
            <person name="Hirose M."/>
            <person name="Hirose Y."/>
            <person name="Fujisawa T."/>
            <person name="Nakamura Y."/>
            <person name="Watanabe S."/>
            <person name="Matsunaga S."/>
            <person name="Uchida H."/>
            <person name="Murakami A."/>
        </authorList>
    </citation>
    <scope>NUCLEOTIDE SEQUENCE [LARGE SCALE GENOMIC DNA]</scope>
    <source>
        <strain evidence="5">WK-1</strain>
    </source>
</reference>
<gene>
    <name evidence="4" type="ORF">NCWK1_0905</name>
</gene>
<dbReference type="Proteomes" id="UP000236527">
    <property type="component" value="Unassembled WGS sequence"/>
</dbReference>
<comment type="caution">
    <text evidence="4">The sequence shown here is derived from an EMBL/GenBank/DDBJ whole genome shotgun (WGS) entry which is preliminary data.</text>
</comment>
<dbReference type="EMBL" id="BDGE01000016">
    <property type="protein sequence ID" value="GBE91183.1"/>
    <property type="molecule type" value="Genomic_DNA"/>
</dbReference>
<evidence type="ECO:0000256" key="1">
    <source>
        <dbReference type="ARBA" id="ARBA00022603"/>
    </source>
</evidence>
<sequence>MSVVPDEILVATGKQIIKQEDLDLDSKTRTSFFSWRGQFSPQLVEVLLNAYAHTDSVILDPFAGSGTTLFESARKKLACYAAEINPSAVEMANTAHFTNLSSLQRSEKLQQAQEIFKERFGDIQSLLYLESENKVTSSNIELSLTTCVGSVAEDSFLRNVFVNTLIRYRNQKKKGAEALLREYQNTKFRDRERIISQSFPELNLTPNQIFQAGLV</sequence>
<dbReference type="Gene3D" id="3.40.50.150">
    <property type="entry name" value="Vaccinia Virus protein VP39"/>
    <property type="match status" value="1"/>
</dbReference>
<organism evidence="4 5">
    <name type="scientific">Nostoc cycadae WK-1</name>
    <dbReference type="NCBI Taxonomy" id="1861711"/>
    <lineage>
        <taxon>Bacteria</taxon>
        <taxon>Bacillati</taxon>
        <taxon>Cyanobacteriota</taxon>
        <taxon>Cyanophyceae</taxon>
        <taxon>Nostocales</taxon>
        <taxon>Nostocaceae</taxon>
        <taxon>Nostoc</taxon>
    </lineage>
</organism>
<dbReference type="GO" id="GO:0032259">
    <property type="term" value="P:methylation"/>
    <property type="evidence" value="ECO:0007669"/>
    <property type="project" value="UniProtKB-KW"/>
</dbReference>
<evidence type="ECO:0000259" key="3">
    <source>
        <dbReference type="Pfam" id="PF01555"/>
    </source>
</evidence>
<name>A0A2H6LDC0_9NOSO</name>
<evidence type="ECO:0000256" key="2">
    <source>
        <dbReference type="ARBA" id="ARBA00022679"/>
    </source>
</evidence>
<proteinExistence type="predicted"/>
<dbReference type="InterPro" id="IPR029063">
    <property type="entry name" value="SAM-dependent_MTases_sf"/>
</dbReference>
<evidence type="ECO:0000313" key="4">
    <source>
        <dbReference type="EMBL" id="GBE91183.1"/>
    </source>
</evidence>
<dbReference type="Pfam" id="PF01555">
    <property type="entry name" value="N6_N4_Mtase"/>
    <property type="match status" value="1"/>
</dbReference>
<accession>A0A2H6LDC0</accession>
<feature type="domain" description="DNA methylase N-4/N-6" evidence="3">
    <location>
        <begin position="33"/>
        <end position="93"/>
    </location>
</feature>
<keyword evidence="1 4" id="KW-0489">Methyltransferase</keyword>
<keyword evidence="2 4" id="KW-0808">Transferase</keyword>
<protein>
    <submittedName>
        <fullName evidence="4">Site-specific DNA methyltransferase</fullName>
    </submittedName>
</protein>
<dbReference type="SUPFAM" id="SSF53335">
    <property type="entry name" value="S-adenosyl-L-methionine-dependent methyltransferases"/>
    <property type="match status" value="1"/>
</dbReference>
<keyword evidence="5" id="KW-1185">Reference proteome</keyword>